<dbReference type="CDD" id="cd09917">
    <property type="entry name" value="F-box_SF"/>
    <property type="match status" value="1"/>
</dbReference>
<dbReference type="GeneID" id="71994097"/>
<reference evidence="2" key="1">
    <citation type="submission" date="2021-12" db="EMBL/GenBank/DDBJ databases">
        <authorList>
            <person name="Zaccaron A."/>
            <person name="Stergiopoulos I."/>
        </authorList>
    </citation>
    <scope>NUCLEOTIDE SEQUENCE</scope>
    <source>
        <strain evidence="2">Race5_Kim</strain>
    </source>
</reference>
<name>A0A9Q8PM88_PASFU</name>
<keyword evidence="3" id="KW-1185">Reference proteome</keyword>
<evidence type="ECO:0000313" key="2">
    <source>
        <dbReference type="EMBL" id="UJO25022.1"/>
    </source>
</evidence>
<dbReference type="SUPFAM" id="SSF81383">
    <property type="entry name" value="F-box domain"/>
    <property type="match status" value="1"/>
</dbReference>
<dbReference type="OrthoDB" id="5279008at2759"/>
<proteinExistence type="predicted"/>
<dbReference type="EMBL" id="CP090175">
    <property type="protein sequence ID" value="UJO25022.1"/>
    <property type="molecule type" value="Genomic_DNA"/>
</dbReference>
<dbReference type="RefSeq" id="XP_047769388.1">
    <property type="nucleotide sequence ID" value="XM_047913367.1"/>
</dbReference>
<dbReference type="InterPro" id="IPR001810">
    <property type="entry name" value="F-box_dom"/>
</dbReference>
<feature type="domain" description="F-box" evidence="1">
    <location>
        <begin position="73"/>
        <end position="123"/>
    </location>
</feature>
<organism evidence="2 3">
    <name type="scientific">Passalora fulva</name>
    <name type="common">Tomato leaf mold</name>
    <name type="synonym">Cladosporium fulvum</name>
    <dbReference type="NCBI Taxonomy" id="5499"/>
    <lineage>
        <taxon>Eukaryota</taxon>
        <taxon>Fungi</taxon>
        <taxon>Dikarya</taxon>
        <taxon>Ascomycota</taxon>
        <taxon>Pezizomycotina</taxon>
        <taxon>Dothideomycetes</taxon>
        <taxon>Dothideomycetidae</taxon>
        <taxon>Mycosphaerellales</taxon>
        <taxon>Mycosphaerellaceae</taxon>
        <taxon>Fulvia</taxon>
    </lineage>
</organism>
<evidence type="ECO:0000313" key="3">
    <source>
        <dbReference type="Proteomes" id="UP000756132"/>
    </source>
</evidence>
<dbReference type="SMART" id="SM00256">
    <property type="entry name" value="FBOX"/>
    <property type="match status" value="1"/>
</dbReference>
<dbReference type="AlphaFoldDB" id="A0A9Q8PM88"/>
<dbReference type="InterPro" id="IPR036047">
    <property type="entry name" value="F-box-like_dom_sf"/>
</dbReference>
<gene>
    <name evidence="2" type="ORF">CLAFUR5_14219</name>
</gene>
<reference evidence="2" key="2">
    <citation type="journal article" date="2022" name="Microb. Genom.">
        <title>A chromosome-scale genome assembly of the tomato pathogen Cladosporium fulvum reveals a compartmentalized genome architecture and the presence of a dispensable chromosome.</title>
        <authorList>
            <person name="Zaccaron A.Z."/>
            <person name="Chen L.H."/>
            <person name="Samaras A."/>
            <person name="Stergiopoulos I."/>
        </authorList>
    </citation>
    <scope>NUCLEOTIDE SEQUENCE</scope>
    <source>
        <strain evidence="2">Race5_Kim</strain>
    </source>
</reference>
<dbReference type="KEGG" id="ffu:CLAFUR5_14219"/>
<dbReference type="Pfam" id="PF00646">
    <property type="entry name" value="F-box"/>
    <property type="match status" value="1"/>
</dbReference>
<dbReference type="PROSITE" id="PS50181">
    <property type="entry name" value="FBOX"/>
    <property type="match status" value="1"/>
</dbReference>
<accession>A0A9Q8PM88</accession>
<evidence type="ECO:0000259" key="1">
    <source>
        <dbReference type="PROSITE" id="PS50181"/>
    </source>
</evidence>
<dbReference type="Proteomes" id="UP000756132">
    <property type="component" value="Chromosome 13"/>
</dbReference>
<sequence length="481" mass="54308">MGLMYFLKAFITGAFLGTIGAVICAFWKNWDIGQSTQSIARRLERDSIAAHDPIPAFIRTRSSRPRQGNSAGAATLSSLPPELLENVAQHLSSIDICVLRLASRDMAFKVLQTTFTREHFAKRSCLMFSLSGLETVLEIARHPILGRALRELVFYVDTVSPPEGSGRVGEYLLRSYHQRQRGVFEDQGKLVAQFDTLSEVFQQLQRYDQLRKIVIMSVRNTAQRYRYDRHKVEPPNAEVALHRLEFALMMLPGKGFTSLSALAMEGDMVCIRTPEYFNTRTTPLFSIQYLRTPFVGTALFENLASLTMTLQTDQSDYEIGMRHLLLALSRNTALTHLDLYFMPHGFEKKTPFSDSWSATMLMAASFRKLKILQVRCFKTCLSNLRSFVRRNSTLEKIILVEYASIGLRVAEYDAWETSIHGGGHALTMIKNEIGSTIDQGIGARQSKKLRETIAFTIGSYSSRNMSSQQVIASDCTTRMNS</sequence>
<protein>
    <recommendedName>
        <fullName evidence="1">F-box domain-containing protein</fullName>
    </recommendedName>
</protein>